<dbReference type="InterPro" id="IPR013324">
    <property type="entry name" value="RNA_pol_sigma_r3/r4-like"/>
</dbReference>
<dbReference type="Pfam" id="PF08281">
    <property type="entry name" value="Sigma70_r4_2"/>
    <property type="match status" value="1"/>
</dbReference>
<name>A0AAW5KMT6_9FIRM</name>
<proteinExistence type="predicted"/>
<feature type="non-terminal residue" evidence="2">
    <location>
        <position position="1"/>
    </location>
</feature>
<gene>
    <name evidence="2" type="ORF">NE632_14690</name>
</gene>
<feature type="domain" description="RNA polymerase sigma factor 70 region 4 type 2" evidence="1">
    <location>
        <begin position="25"/>
        <end position="72"/>
    </location>
</feature>
<dbReference type="Proteomes" id="UP001206236">
    <property type="component" value="Unassembled WGS sequence"/>
</dbReference>
<evidence type="ECO:0000313" key="2">
    <source>
        <dbReference type="EMBL" id="MCQ5154531.1"/>
    </source>
</evidence>
<dbReference type="InterPro" id="IPR013249">
    <property type="entry name" value="RNA_pol_sigma70_r4_t2"/>
</dbReference>
<protein>
    <submittedName>
        <fullName evidence="2">Sigma-70 family RNA polymerase sigma factor</fullName>
    </submittedName>
</protein>
<dbReference type="GO" id="GO:0016987">
    <property type="term" value="F:sigma factor activity"/>
    <property type="evidence" value="ECO:0007669"/>
    <property type="project" value="InterPro"/>
</dbReference>
<comment type="caution">
    <text evidence="2">The sequence shown here is derived from an EMBL/GenBank/DDBJ whole genome shotgun (WGS) entry which is preliminary data.</text>
</comment>
<dbReference type="InterPro" id="IPR036388">
    <property type="entry name" value="WH-like_DNA-bd_sf"/>
</dbReference>
<dbReference type="AlphaFoldDB" id="A0AAW5KMT6"/>
<sequence length="81" mass="9432">VSYDDDSYFVNENMSCYEFEFLKGCIKKLKVDDQEILYLKFSCGLEYSEISKTLGITSATARKRLQYAKNRLKILLEKGDL</sequence>
<dbReference type="GO" id="GO:0003677">
    <property type="term" value="F:DNA binding"/>
    <property type="evidence" value="ECO:0007669"/>
    <property type="project" value="InterPro"/>
</dbReference>
<dbReference type="EMBL" id="JANGCN010000115">
    <property type="protein sequence ID" value="MCQ5154531.1"/>
    <property type="molecule type" value="Genomic_DNA"/>
</dbReference>
<evidence type="ECO:0000313" key="3">
    <source>
        <dbReference type="Proteomes" id="UP001206236"/>
    </source>
</evidence>
<dbReference type="Gene3D" id="1.10.10.10">
    <property type="entry name" value="Winged helix-like DNA-binding domain superfamily/Winged helix DNA-binding domain"/>
    <property type="match status" value="1"/>
</dbReference>
<dbReference type="RefSeq" id="WP_256322739.1">
    <property type="nucleotide sequence ID" value="NZ_JANGCN010000115.1"/>
</dbReference>
<accession>A0AAW5KMT6</accession>
<organism evidence="2 3">
    <name type="scientific">Ruminococcus bicirculans</name>
    <name type="common">ex Wegman et al. 2014</name>
    <dbReference type="NCBI Taxonomy" id="1160721"/>
    <lineage>
        <taxon>Bacteria</taxon>
        <taxon>Bacillati</taxon>
        <taxon>Bacillota</taxon>
        <taxon>Clostridia</taxon>
        <taxon>Eubacteriales</taxon>
        <taxon>Oscillospiraceae</taxon>
        <taxon>Ruminococcus</taxon>
    </lineage>
</organism>
<dbReference type="SUPFAM" id="SSF88659">
    <property type="entry name" value="Sigma3 and sigma4 domains of RNA polymerase sigma factors"/>
    <property type="match status" value="1"/>
</dbReference>
<reference evidence="2" key="1">
    <citation type="submission" date="2022-06" db="EMBL/GenBank/DDBJ databases">
        <title>Isolation of gut microbiota from human fecal samples.</title>
        <authorList>
            <person name="Pamer E.G."/>
            <person name="Barat B."/>
            <person name="Waligurski E."/>
            <person name="Medina S."/>
            <person name="Paddock L."/>
            <person name="Mostad J."/>
        </authorList>
    </citation>
    <scope>NUCLEOTIDE SEQUENCE</scope>
    <source>
        <strain evidence="2">DFI.5.57</strain>
    </source>
</reference>
<dbReference type="GO" id="GO:0006352">
    <property type="term" value="P:DNA-templated transcription initiation"/>
    <property type="evidence" value="ECO:0007669"/>
    <property type="project" value="InterPro"/>
</dbReference>
<evidence type="ECO:0000259" key="1">
    <source>
        <dbReference type="Pfam" id="PF08281"/>
    </source>
</evidence>